<dbReference type="PANTHER" id="PTHR12461:SF102">
    <property type="entry name" value="LYSINE-SPECIFIC DEMETHYLASE JMJ31"/>
    <property type="match status" value="1"/>
</dbReference>
<organism evidence="4 5">
    <name type="scientific">Volvox africanus</name>
    <dbReference type="NCBI Taxonomy" id="51714"/>
    <lineage>
        <taxon>Eukaryota</taxon>
        <taxon>Viridiplantae</taxon>
        <taxon>Chlorophyta</taxon>
        <taxon>core chlorophytes</taxon>
        <taxon>Chlorophyceae</taxon>
        <taxon>CS clade</taxon>
        <taxon>Chlamydomonadales</taxon>
        <taxon>Volvocaceae</taxon>
        <taxon>Volvox</taxon>
    </lineage>
</organism>
<dbReference type="PANTHER" id="PTHR12461">
    <property type="entry name" value="HYPOXIA-INDUCIBLE FACTOR 1 ALPHA INHIBITOR-RELATED"/>
    <property type="match status" value="1"/>
</dbReference>
<evidence type="ECO:0000313" key="5">
    <source>
        <dbReference type="Proteomes" id="UP001165090"/>
    </source>
</evidence>
<proteinExistence type="inferred from homology"/>
<comment type="caution">
    <text evidence="4">The sequence shown here is derived from an EMBL/GenBank/DDBJ whole genome shotgun (WGS) entry which is preliminary data.</text>
</comment>
<dbReference type="EMBL" id="BSDZ01000022">
    <property type="protein sequence ID" value="GLI65195.1"/>
    <property type="molecule type" value="Genomic_DNA"/>
</dbReference>
<feature type="compositionally biased region" description="Low complexity" evidence="2">
    <location>
        <begin position="606"/>
        <end position="618"/>
    </location>
</feature>
<dbReference type="InterPro" id="IPR003347">
    <property type="entry name" value="JmjC_dom"/>
</dbReference>
<dbReference type="Gene3D" id="2.60.120.650">
    <property type="entry name" value="Cupin"/>
    <property type="match status" value="1"/>
</dbReference>
<feature type="compositionally biased region" description="Pro residues" evidence="2">
    <location>
        <begin position="105"/>
        <end position="118"/>
    </location>
</feature>
<feature type="region of interest" description="Disordered" evidence="2">
    <location>
        <begin position="606"/>
        <end position="635"/>
    </location>
</feature>
<protein>
    <recommendedName>
        <fullName evidence="3">JmjC domain-containing protein</fullName>
    </recommendedName>
</protein>
<feature type="compositionally biased region" description="Low complexity" evidence="2">
    <location>
        <begin position="153"/>
        <end position="168"/>
    </location>
</feature>
<dbReference type="SUPFAM" id="SSF51197">
    <property type="entry name" value="Clavaminate synthase-like"/>
    <property type="match status" value="1"/>
</dbReference>
<evidence type="ECO:0000259" key="3">
    <source>
        <dbReference type="PROSITE" id="PS51184"/>
    </source>
</evidence>
<evidence type="ECO:0000313" key="4">
    <source>
        <dbReference type="EMBL" id="GLI65195.1"/>
    </source>
</evidence>
<dbReference type="InterPro" id="IPR041667">
    <property type="entry name" value="Cupin_8"/>
</dbReference>
<evidence type="ECO:0000256" key="2">
    <source>
        <dbReference type="SAM" id="MobiDB-lite"/>
    </source>
</evidence>
<keyword evidence="5" id="KW-1185">Reference proteome</keyword>
<feature type="domain" description="JmjC" evidence="3">
    <location>
        <begin position="202"/>
        <end position="368"/>
    </location>
</feature>
<feature type="compositionally biased region" description="Basic and acidic residues" evidence="2">
    <location>
        <begin position="712"/>
        <end position="727"/>
    </location>
</feature>
<dbReference type="Proteomes" id="UP001165090">
    <property type="component" value="Unassembled WGS sequence"/>
</dbReference>
<reference evidence="4 5" key="1">
    <citation type="journal article" date="2023" name="IScience">
        <title>Expanded male sex-determining region conserved during the evolution of homothallism in the green alga Volvox.</title>
        <authorList>
            <person name="Yamamoto K."/>
            <person name="Matsuzaki R."/>
            <person name="Mahakham W."/>
            <person name="Heman W."/>
            <person name="Sekimoto H."/>
            <person name="Kawachi M."/>
            <person name="Minakuchi Y."/>
            <person name="Toyoda A."/>
            <person name="Nozaki H."/>
        </authorList>
    </citation>
    <scope>NUCLEOTIDE SEQUENCE [LARGE SCALE GENOMIC DNA]</scope>
    <source>
        <strain evidence="4 5">NIES-4468</strain>
    </source>
</reference>
<name>A0ABQ5S6K1_9CHLO</name>
<dbReference type="Pfam" id="PF13621">
    <property type="entry name" value="Cupin_8"/>
    <property type="match status" value="1"/>
</dbReference>
<gene>
    <name evidence="4" type="ORF">VaNZ11_008657</name>
</gene>
<dbReference type="SMART" id="SM00558">
    <property type="entry name" value="JmjC"/>
    <property type="match status" value="1"/>
</dbReference>
<feature type="region of interest" description="Disordered" evidence="2">
    <location>
        <begin position="105"/>
        <end position="124"/>
    </location>
</feature>
<accession>A0ABQ5S6K1</accession>
<feature type="region of interest" description="Disordered" evidence="2">
    <location>
        <begin position="130"/>
        <end position="197"/>
    </location>
</feature>
<dbReference type="PROSITE" id="PS51184">
    <property type="entry name" value="JMJC"/>
    <property type="match status" value="1"/>
</dbReference>
<sequence length="777" mass="79552">MGARQNSRSIRSIHGLENLPEDAAGLIHWAEARGEPLLFPGLLLGWPAVASWKCPAGFARLRELAGDAEVQVMMSTSRIFHGDISRHQPALLGFGVLLEMLESMPPPSSPQMPAPSPAPGEAAAAVVHTTWPGGPDVEKQAGAGRRTGSSCLGNDSSNSGSRSRSGVSDSDKTRNSAANGTIECDSSSSSSTSCAHSALPGSADQLHVYLAQQPLTGGLAPLQVDTPRPACLYGKEVESINLWMCGGSVRSSLHYDLHHNLLVLVSGRKVVTVVPPYLTHCVYPMTLTGDASNHSQVPFADPQPAARHPAYLAAMAAAAVAELRAGDALFLPEGWWHQVDSGPETTIAINYWWRSAQTELLTAAVTPPPPPALLLPPQYDNLAAEAGVEIPAAEAVTPGTRDTPRTLKAAVVLNDASMAASSSPSSNPGPGLRNLFTLRQLTRAAIEDIVESLLGTMAPPPPSPHAAVAPSGGTSGAAAIHVLHPNAVQVLSDAIQAGSTVSAASAAGRAPRPLAPYVVGLLLLLRPGEAASLGLTGCPVAAALAALTPRQVAAALYEMCRRTPALVSELLTRCCRVPAVACLLTRAFDQAGTAAVYAAGGAAPPDGPVGSSAAASEGAGAGLQDASGHDASGHDVDEHIAHEQMCKRRRRNGDQGSGVCTAFFETLPPELNKDYGTGNAGCGGGGGGDGCGVGNSGKAGGGGAEDAAARALSDDRECGDGGDRSGSGHDGGTLASDFFDQLYGTVDDPDVVFRLLLEGRSALTSTARRILIDSVLG</sequence>
<comment type="similarity">
    <text evidence="1">Belongs to the JARID1 histone demethylase family.</text>
</comment>
<feature type="region of interest" description="Disordered" evidence="2">
    <location>
        <begin position="698"/>
        <end position="731"/>
    </location>
</feature>
<evidence type="ECO:0000256" key="1">
    <source>
        <dbReference type="ARBA" id="ARBA00006801"/>
    </source>
</evidence>